<proteinExistence type="predicted"/>
<dbReference type="AlphaFoldDB" id="A0A7U7GBA8"/>
<gene>
    <name evidence="1" type="ORF">BN874_200058</name>
</gene>
<accession>A0A7U7GBA8</accession>
<protein>
    <submittedName>
        <fullName evidence="1">Uncharacterized protein</fullName>
    </submittedName>
</protein>
<keyword evidence="2" id="KW-1185">Reference proteome</keyword>
<name>A0A7U7GBA8_9GAMM</name>
<organism evidence="1 2">
    <name type="scientific">Candidatus Contendobacter odensis Run_B_J11</name>
    <dbReference type="NCBI Taxonomy" id="1400861"/>
    <lineage>
        <taxon>Bacteria</taxon>
        <taxon>Pseudomonadati</taxon>
        <taxon>Pseudomonadota</taxon>
        <taxon>Gammaproteobacteria</taxon>
        <taxon>Candidatus Competibacteraceae</taxon>
        <taxon>Candidatus Contendibacter</taxon>
    </lineage>
</organism>
<dbReference type="RefSeq" id="WP_034432183.1">
    <property type="nucleotide sequence ID" value="NZ_CBTK010000113.1"/>
</dbReference>
<sequence length="66" mass="7600">MRPYLVVVEDPSSDKLLNVALIQAENEQQAESKAQQLFPKLPNEDLCVYDIHELNHDCPDGWTYLD</sequence>
<dbReference type="Proteomes" id="UP000019184">
    <property type="component" value="Unassembled WGS sequence"/>
</dbReference>
<comment type="caution">
    <text evidence="1">The sequence shown here is derived from an EMBL/GenBank/DDBJ whole genome shotgun (WGS) entry which is preliminary data.</text>
</comment>
<dbReference type="EMBL" id="CBTK010000113">
    <property type="protein sequence ID" value="CDH44988.1"/>
    <property type="molecule type" value="Genomic_DNA"/>
</dbReference>
<reference evidence="1 2" key="1">
    <citation type="journal article" date="2014" name="ISME J.">
        <title>Candidatus Competibacter-lineage genomes retrieved from metagenomes reveal functional metabolic diversity.</title>
        <authorList>
            <person name="McIlroy S.J."/>
            <person name="Albertsen M."/>
            <person name="Andresen E.K."/>
            <person name="Saunders A.M."/>
            <person name="Kristiansen R."/>
            <person name="Stokholm-Bjerregaard M."/>
            <person name="Nielsen K.L."/>
            <person name="Nielsen P.H."/>
        </authorList>
    </citation>
    <scope>NUCLEOTIDE SEQUENCE [LARGE SCALE GENOMIC DNA]</scope>
    <source>
        <strain evidence="1 2">Run_B_J11</strain>
    </source>
</reference>
<evidence type="ECO:0000313" key="2">
    <source>
        <dbReference type="Proteomes" id="UP000019184"/>
    </source>
</evidence>
<evidence type="ECO:0000313" key="1">
    <source>
        <dbReference type="EMBL" id="CDH44988.1"/>
    </source>
</evidence>